<dbReference type="Proteomes" id="UP000639643">
    <property type="component" value="Unassembled WGS sequence"/>
</dbReference>
<evidence type="ECO:0000313" key="1">
    <source>
        <dbReference type="EMBL" id="KAF6825928.1"/>
    </source>
</evidence>
<comment type="caution">
    <text evidence="1">The sequence shown here is derived from an EMBL/GenBank/DDBJ whole genome shotgun (WGS) entry which is preliminary data.</text>
</comment>
<dbReference type="EMBL" id="WIGM01000416">
    <property type="protein sequence ID" value="KAF6825928.1"/>
    <property type="molecule type" value="Genomic_DNA"/>
</dbReference>
<organism evidence="1 2">
    <name type="scientific">Colletotrichum musicola</name>
    <dbReference type="NCBI Taxonomy" id="2175873"/>
    <lineage>
        <taxon>Eukaryota</taxon>
        <taxon>Fungi</taxon>
        <taxon>Dikarya</taxon>
        <taxon>Ascomycota</taxon>
        <taxon>Pezizomycotina</taxon>
        <taxon>Sordariomycetes</taxon>
        <taxon>Hypocreomycetidae</taxon>
        <taxon>Glomerellales</taxon>
        <taxon>Glomerellaceae</taxon>
        <taxon>Colletotrichum</taxon>
        <taxon>Colletotrichum orchidearum species complex</taxon>
    </lineage>
</organism>
<reference evidence="1" key="1">
    <citation type="journal article" date="2020" name="Phytopathology">
        <title>Genome Sequence Resources of Colletotrichum truncatum, C. plurivorum, C. musicola, and C. sojae: Four Species Pathogenic to Soybean (Glycine max).</title>
        <authorList>
            <person name="Rogerio F."/>
            <person name="Boufleur T.R."/>
            <person name="Ciampi-Guillardi M."/>
            <person name="Sukno S.A."/>
            <person name="Thon M.R."/>
            <person name="Massola Junior N.S."/>
            <person name="Baroncelli R."/>
        </authorList>
    </citation>
    <scope>NUCLEOTIDE SEQUENCE</scope>
    <source>
        <strain evidence="1">LFN0074</strain>
    </source>
</reference>
<dbReference type="AlphaFoldDB" id="A0A8H6K730"/>
<keyword evidence="2" id="KW-1185">Reference proteome</keyword>
<accession>A0A8H6K730</accession>
<gene>
    <name evidence="1" type="ORF">CMUS01_09647</name>
</gene>
<evidence type="ECO:0000313" key="2">
    <source>
        <dbReference type="Proteomes" id="UP000639643"/>
    </source>
</evidence>
<protein>
    <submittedName>
        <fullName evidence="1">Uncharacterized protein</fullName>
    </submittedName>
</protein>
<proteinExistence type="predicted"/>
<sequence>MAASKTQSATHQTPIRQSGWLVTSGLKAKRSSFRLSQSLRLPPIPQTAVVAPTRKADVLASTMALAVVCALSPRPPRWIPGDRALPTEEFYSETTPKGPNVTAIITDVQHDLGKRHAC</sequence>
<name>A0A8H6K730_9PEZI</name>